<dbReference type="GO" id="GO:0009279">
    <property type="term" value="C:cell outer membrane"/>
    <property type="evidence" value="ECO:0007669"/>
    <property type="project" value="UniProtKB-SubCell"/>
</dbReference>
<evidence type="ECO:0000256" key="1">
    <source>
        <dbReference type="ARBA" id="ARBA00004571"/>
    </source>
</evidence>
<dbReference type="GO" id="GO:0030246">
    <property type="term" value="F:carbohydrate binding"/>
    <property type="evidence" value="ECO:0007669"/>
    <property type="project" value="InterPro"/>
</dbReference>
<keyword evidence="4" id="KW-0812">Transmembrane</keyword>
<gene>
    <name evidence="9" type="ORF">B7Z01_06750</name>
</gene>
<organism evidence="9 10">
    <name type="scientific">Brevundimonas subvibrioides</name>
    <dbReference type="NCBI Taxonomy" id="74313"/>
    <lineage>
        <taxon>Bacteria</taxon>
        <taxon>Pseudomonadati</taxon>
        <taxon>Pseudomonadota</taxon>
        <taxon>Alphaproteobacteria</taxon>
        <taxon>Caulobacterales</taxon>
        <taxon>Caulobacteraceae</taxon>
        <taxon>Brevundimonas</taxon>
    </lineage>
</organism>
<sequence length="1026" mass="113301">MISPSLRHRALAAASLVAIATSLTVTTTASAQVTGATLRGSVTDGSVAEAGAEIVARDTASGFTTRARTNASGTYVLSGLRPGSYEVTVTTGEGETASDTVTIGVGQVGDLDLDVGDVVTAEAGGSTVEDIVVVGRRLVEVRTPENATNVTTQQIQTLPQINRNFLNFAALAPGVRVSLDEQEQTITAGGQRAESVNAFIDGASLKSNVIAGGIIGQDDSRGNPFPQAGIQEFRVVSQNFKAEYEQASSAIITAVTRSGTNEFTGEIFGSYRDQSFIEQDVFSRRRGDEQPDLEVQQYGFALGGPIIRDRLHFFGTYERKEENRANVVNLGRQDPRFVSQFGQFIGTFAAPFEEDLFFGKLSWQPADGHLVDWSVTYRDEIDLRDFGGADAFERATNLAQNTLTSNFRWQWQGDAFTNEFAVDYRSYEYQPGAANFSDVGEFYRLFEQDTNTTLPGFQPNYFGGTAIINLGGRDSTQDIADDAITVRNDLTFTEIDWNGFHTIKLGAKVSFQNYDVFKQFGRNPQFYFDVDGRPELSGSTTVPYRIELGRPTPRVDIDNTVVGLYIQDDWRITDQLEINLGLRWDYESNAGNEDYVTPANVATGLAQWIASTDGGKAAGYVPSWFNQADYISTGDNREPFAGAFQPRLGFSYDVFGDRATVIFGGVGRYYDRINFNFAFDEISGPSNIRQNAFFTTNTARGRPFGVASGTDQDPILWEERFRTTAGLDEVFAAIPARGEAFLLKNDFEPPRTDQFNLGVRQRFGDWQTELTFAYGKTENEFTWQYLNRCRESTRPAIDGDNAAFEDNGGFCSPGGTNPYRTYLVSDHNKEREFTALYLKADKAYTRDSGWGLNIAYTFSNSEQNGGNDTFCFDCFSVETSPTRPSANDEEHRIVANGIVDLPAGFQLSGILTLGSGTPYTIFDDTRVDAPAFLIRPNAGRPPTDNFIIPDAFAYRNLDLRLTKNFELWNGSELSLFVDAINIFDFYNYAGFDGGTGSATNPNPNFGRPSRVLFPTRTFQLGFRYSF</sequence>
<evidence type="ECO:0000313" key="10">
    <source>
        <dbReference type="Proteomes" id="UP000215595"/>
    </source>
</evidence>
<dbReference type="Gene3D" id="2.40.170.20">
    <property type="entry name" value="TonB-dependent receptor, beta-barrel domain"/>
    <property type="match status" value="1"/>
</dbReference>
<evidence type="ECO:0000313" key="9">
    <source>
        <dbReference type="EMBL" id="OYX34247.1"/>
    </source>
</evidence>
<comment type="caution">
    <text evidence="9">The sequence shown here is derived from an EMBL/GenBank/DDBJ whole genome shotgun (WGS) entry which is preliminary data.</text>
</comment>
<dbReference type="SUPFAM" id="SSF49452">
    <property type="entry name" value="Starch-binding domain-like"/>
    <property type="match status" value="1"/>
</dbReference>
<feature type="domain" description="TonB-dependent transporter Oar-like beta-barrel" evidence="8">
    <location>
        <begin position="255"/>
        <end position="326"/>
    </location>
</feature>
<keyword evidence="2" id="KW-0813">Transport</keyword>
<dbReference type="GO" id="GO:0015344">
    <property type="term" value="F:siderophore uptake transmembrane transporter activity"/>
    <property type="evidence" value="ECO:0007669"/>
    <property type="project" value="TreeGrafter"/>
</dbReference>
<accession>A0A258FPW9</accession>
<dbReference type="SUPFAM" id="SSF56935">
    <property type="entry name" value="Porins"/>
    <property type="match status" value="1"/>
</dbReference>
<keyword evidence="5" id="KW-0472">Membrane</keyword>
<feature type="chain" id="PRO_5012965992" evidence="7">
    <location>
        <begin position="32"/>
        <end position="1026"/>
    </location>
</feature>
<name>A0A258FPW9_9CAUL</name>
<dbReference type="AlphaFoldDB" id="A0A258FPW9"/>
<comment type="subcellular location">
    <subcellularLocation>
        <location evidence="1">Cell outer membrane</location>
        <topology evidence="1">Multi-pass membrane protein</topology>
    </subcellularLocation>
</comment>
<keyword evidence="3" id="KW-1134">Transmembrane beta strand</keyword>
<keyword evidence="6" id="KW-0998">Cell outer membrane</keyword>
<keyword evidence="7" id="KW-0732">Signal</keyword>
<feature type="signal peptide" evidence="7">
    <location>
        <begin position="1"/>
        <end position="31"/>
    </location>
</feature>
<dbReference type="PANTHER" id="PTHR30069">
    <property type="entry name" value="TONB-DEPENDENT OUTER MEMBRANE RECEPTOR"/>
    <property type="match status" value="1"/>
</dbReference>
<dbReference type="InterPro" id="IPR036942">
    <property type="entry name" value="Beta-barrel_TonB_sf"/>
</dbReference>
<feature type="domain" description="TonB-dependent transporter Oar-like beta-barrel" evidence="8">
    <location>
        <begin position="353"/>
        <end position="936"/>
    </location>
</feature>
<evidence type="ECO:0000256" key="3">
    <source>
        <dbReference type="ARBA" id="ARBA00022452"/>
    </source>
</evidence>
<dbReference type="EMBL" id="NCEB01000010">
    <property type="protein sequence ID" value="OYX34247.1"/>
    <property type="molecule type" value="Genomic_DNA"/>
</dbReference>
<reference evidence="9 10" key="1">
    <citation type="submission" date="2017-03" db="EMBL/GenBank/DDBJ databases">
        <title>Lifting the veil on microbial sulfur biogeochemistry in mining wastewaters.</title>
        <authorList>
            <person name="Kantor R.S."/>
            <person name="Colenbrander Nelson T."/>
            <person name="Marshall S."/>
            <person name="Bennett D."/>
            <person name="Apte S."/>
            <person name="Camacho D."/>
            <person name="Thomas B.C."/>
            <person name="Warren L.A."/>
            <person name="Banfield J.F."/>
        </authorList>
    </citation>
    <scope>NUCLEOTIDE SEQUENCE [LARGE SCALE GENOMIC DNA]</scope>
    <source>
        <strain evidence="9">32-69-9</strain>
    </source>
</reference>
<dbReference type="PANTHER" id="PTHR30069:SF46">
    <property type="entry name" value="OAR PROTEIN"/>
    <property type="match status" value="1"/>
</dbReference>
<dbReference type="Proteomes" id="UP000215595">
    <property type="component" value="Unassembled WGS sequence"/>
</dbReference>
<evidence type="ECO:0000256" key="2">
    <source>
        <dbReference type="ARBA" id="ARBA00022448"/>
    </source>
</evidence>
<dbReference type="InterPro" id="IPR039426">
    <property type="entry name" value="TonB-dep_rcpt-like"/>
</dbReference>
<dbReference type="Gene3D" id="2.60.40.1120">
    <property type="entry name" value="Carboxypeptidase-like, regulatory domain"/>
    <property type="match status" value="1"/>
</dbReference>
<evidence type="ECO:0000256" key="6">
    <source>
        <dbReference type="ARBA" id="ARBA00023237"/>
    </source>
</evidence>
<evidence type="ECO:0000256" key="4">
    <source>
        <dbReference type="ARBA" id="ARBA00022692"/>
    </source>
</evidence>
<dbReference type="Pfam" id="PF13620">
    <property type="entry name" value="CarboxypepD_reg"/>
    <property type="match status" value="1"/>
</dbReference>
<proteinExistence type="predicted"/>
<evidence type="ECO:0000259" key="8">
    <source>
        <dbReference type="Pfam" id="PF25183"/>
    </source>
</evidence>
<evidence type="ECO:0000256" key="5">
    <source>
        <dbReference type="ARBA" id="ARBA00023136"/>
    </source>
</evidence>
<evidence type="ECO:0000256" key="7">
    <source>
        <dbReference type="SAM" id="SignalP"/>
    </source>
</evidence>
<dbReference type="InterPro" id="IPR013784">
    <property type="entry name" value="Carb-bd-like_fold"/>
</dbReference>
<dbReference type="GO" id="GO:0044718">
    <property type="term" value="P:siderophore transmembrane transport"/>
    <property type="evidence" value="ECO:0007669"/>
    <property type="project" value="TreeGrafter"/>
</dbReference>
<keyword evidence="9" id="KW-0675">Receptor</keyword>
<dbReference type="InterPro" id="IPR057601">
    <property type="entry name" value="Oar-like_b-barrel"/>
</dbReference>
<dbReference type="Pfam" id="PF25183">
    <property type="entry name" value="OMP_b-brl_4"/>
    <property type="match status" value="2"/>
</dbReference>
<protein>
    <submittedName>
        <fullName evidence="9">TonB-dependent receptor</fullName>
    </submittedName>
</protein>